<dbReference type="EMBL" id="KV784370">
    <property type="protein sequence ID" value="OEU10924.1"/>
    <property type="molecule type" value="Genomic_DNA"/>
</dbReference>
<sequence length="159" mass="17876">MWAVGARVILRSSAWGAITFATDTRRKHFSNDIREAWMLQLLDSQTNIRLYCQEKCCKWNAMSKLASIDFLKALVLGLLEYFFGFDWCDSFRDTLVFAGLFARANAGMMVVLCKKSEGKTEITPIYLTDNLSITATEQENGSDRTAFIGGIGDHSLSHT</sequence>
<protein>
    <submittedName>
        <fullName evidence="1">Uncharacterized protein</fullName>
    </submittedName>
</protein>
<name>A0A1E7EYK9_9STRA</name>
<keyword evidence="2" id="KW-1185">Reference proteome</keyword>
<gene>
    <name evidence="1" type="ORF">FRACYDRAFT_246799</name>
</gene>
<dbReference type="AlphaFoldDB" id="A0A1E7EYK9"/>
<evidence type="ECO:0000313" key="2">
    <source>
        <dbReference type="Proteomes" id="UP000095751"/>
    </source>
</evidence>
<reference evidence="1 2" key="1">
    <citation type="submission" date="2016-09" db="EMBL/GenBank/DDBJ databases">
        <title>Extensive genetic diversity and differential bi-allelic expression allows diatom success in the polar Southern Ocean.</title>
        <authorList>
            <consortium name="DOE Joint Genome Institute"/>
            <person name="Mock T."/>
            <person name="Otillar R.P."/>
            <person name="Strauss J."/>
            <person name="Dupont C."/>
            <person name="Frickenhaus S."/>
            <person name="Maumus F."/>
            <person name="Mcmullan M."/>
            <person name="Sanges R."/>
            <person name="Schmutz J."/>
            <person name="Toseland A."/>
            <person name="Valas R."/>
            <person name="Veluchamy A."/>
            <person name="Ward B.J."/>
            <person name="Allen A."/>
            <person name="Barry K."/>
            <person name="Falciatore A."/>
            <person name="Ferrante M."/>
            <person name="Fortunato A.E."/>
            <person name="Gloeckner G."/>
            <person name="Gruber A."/>
            <person name="Hipkin R."/>
            <person name="Janech M."/>
            <person name="Kroth P."/>
            <person name="Leese F."/>
            <person name="Lindquist E."/>
            <person name="Lyon B.R."/>
            <person name="Martin J."/>
            <person name="Mayer C."/>
            <person name="Parker M."/>
            <person name="Quesneville H."/>
            <person name="Raymond J."/>
            <person name="Uhlig C."/>
            <person name="Valentin K.U."/>
            <person name="Worden A.Z."/>
            <person name="Armbrust E.V."/>
            <person name="Bowler C."/>
            <person name="Green B."/>
            <person name="Moulton V."/>
            <person name="Van Oosterhout C."/>
            <person name="Grigoriev I."/>
        </authorList>
    </citation>
    <scope>NUCLEOTIDE SEQUENCE [LARGE SCALE GENOMIC DNA]</scope>
    <source>
        <strain evidence="1 2">CCMP1102</strain>
    </source>
</reference>
<organism evidence="1 2">
    <name type="scientific">Fragilariopsis cylindrus CCMP1102</name>
    <dbReference type="NCBI Taxonomy" id="635003"/>
    <lineage>
        <taxon>Eukaryota</taxon>
        <taxon>Sar</taxon>
        <taxon>Stramenopiles</taxon>
        <taxon>Ochrophyta</taxon>
        <taxon>Bacillariophyta</taxon>
        <taxon>Bacillariophyceae</taxon>
        <taxon>Bacillariophycidae</taxon>
        <taxon>Bacillariales</taxon>
        <taxon>Bacillariaceae</taxon>
        <taxon>Fragilariopsis</taxon>
    </lineage>
</organism>
<accession>A0A1E7EYK9</accession>
<dbReference type="Proteomes" id="UP000095751">
    <property type="component" value="Unassembled WGS sequence"/>
</dbReference>
<evidence type="ECO:0000313" key="1">
    <source>
        <dbReference type="EMBL" id="OEU10924.1"/>
    </source>
</evidence>
<dbReference type="InParanoid" id="A0A1E7EYK9"/>
<proteinExistence type="predicted"/>
<dbReference type="KEGG" id="fcy:FRACYDRAFT_246799"/>